<evidence type="ECO:0000313" key="1">
    <source>
        <dbReference type="EMBL" id="KAJ1374586.1"/>
    </source>
</evidence>
<accession>A0AAD5WLX6</accession>
<gene>
    <name evidence="1" type="ORF">KIN20_037298</name>
</gene>
<comment type="caution">
    <text evidence="1">The sequence shown here is derived from an EMBL/GenBank/DDBJ whole genome shotgun (WGS) entry which is preliminary data.</text>
</comment>
<dbReference type="Proteomes" id="UP001196413">
    <property type="component" value="Unassembled WGS sequence"/>
</dbReference>
<keyword evidence="2" id="KW-1185">Reference proteome</keyword>
<evidence type="ECO:0000313" key="2">
    <source>
        <dbReference type="Proteomes" id="UP001196413"/>
    </source>
</evidence>
<sequence length="58" mass="6497">MSTSVLNRCVHLAVDEFLRVEKRVQHPSGVIRSNIESWMIKEQQAFSAVGLIKGSAEL</sequence>
<reference evidence="1" key="1">
    <citation type="submission" date="2021-06" db="EMBL/GenBank/DDBJ databases">
        <title>Parelaphostrongylus tenuis whole genome reference sequence.</title>
        <authorList>
            <person name="Garwood T.J."/>
            <person name="Larsen P.A."/>
            <person name="Fountain-Jones N.M."/>
            <person name="Garbe J.R."/>
            <person name="Macchietto M.G."/>
            <person name="Kania S.A."/>
            <person name="Gerhold R.W."/>
            <person name="Richards J.E."/>
            <person name="Wolf T.M."/>
        </authorList>
    </citation>
    <scope>NUCLEOTIDE SEQUENCE</scope>
    <source>
        <strain evidence="1">MNPRO001-30</strain>
        <tissue evidence="1">Meninges</tissue>
    </source>
</reference>
<proteinExistence type="predicted"/>
<dbReference type="EMBL" id="JAHQIW010007470">
    <property type="protein sequence ID" value="KAJ1374586.1"/>
    <property type="molecule type" value="Genomic_DNA"/>
</dbReference>
<dbReference type="AlphaFoldDB" id="A0AAD5WLX6"/>
<protein>
    <submittedName>
        <fullName evidence="1">Uncharacterized protein</fullName>
    </submittedName>
</protein>
<name>A0AAD5WLX6_PARTN</name>
<organism evidence="1 2">
    <name type="scientific">Parelaphostrongylus tenuis</name>
    <name type="common">Meningeal worm</name>
    <dbReference type="NCBI Taxonomy" id="148309"/>
    <lineage>
        <taxon>Eukaryota</taxon>
        <taxon>Metazoa</taxon>
        <taxon>Ecdysozoa</taxon>
        <taxon>Nematoda</taxon>
        <taxon>Chromadorea</taxon>
        <taxon>Rhabditida</taxon>
        <taxon>Rhabditina</taxon>
        <taxon>Rhabditomorpha</taxon>
        <taxon>Strongyloidea</taxon>
        <taxon>Metastrongylidae</taxon>
        <taxon>Parelaphostrongylus</taxon>
    </lineage>
</organism>